<evidence type="ECO:0000313" key="7">
    <source>
        <dbReference type="Proteomes" id="UP000002009"/>
    </source>
</evidence>
<dbReference type="OMA" id="SSQINMM"/>
<dbReference type="InterPro" id="IPR003593">
    <property type="entry name" value="AAA+_ATPase"/>
</dbReference>
<dbReference type="CDD" id="cd03221">
    <property type="entry name" value="ABCF_EF-3"/>
    <property type="match status" value="1"/>
</dbReference>
<dbReference type="Gene3D" id="3.40.50.300">
    <property type="entry name" value="P-loop containing nucleotide triphosphate hydrolases"/>
    <property type="match status" value="2"/>
</dbReference>
<dbReference type="GO" id="GO:0016887">
    <property type="term" value="F:ATP hydrolysis activity"/>
    <property type="evidence" value="ECO:0007669"/>
    <property type="project" value="InterPro"/>
</dbReference>
<dbReference type="STRING" id="296587.C1E056"/>
<sequence length="753" mass="80672">MPTVDEARAHCAAILAGLDDDTLEYVAGAVFDDEDAGTVLPEDDLVDFLVPMLDELCDGDEDAARGKAKQLWAALASGSDAAPKETKPADVRRAPISLGKGPTTALEAKVLREQEELRKGVAAVEIVYDRSVGDDGESAAARKDAERLAARQAYLANEAARQSAELAAELEEARVVAARSRLSGEASGSRLAAIELGPFQLPNPGGGADLIENASMILVPGHRYGLIGRNGKGKSTLLKFLASRRVGGLDKSTSVHYVSQELHLSEEQEEWRPAALVVEADVERRLLLAESAELAAKAEAKDYAPDAAEQKRRSEVEEALIQIDAEGAPGRAHALLHNLGFPEALMDRPMRALSGGWRVRAALAAALFAKPDVLLLDEPTNHLSIAAVLWLARELSCSSTWQSRVVVVVSHDRHFLDAATTDSMHISGAARKLTLHRMCYSAWAEKREEQQKALQKRAQLRNEKKTKLEAYAGHGFKYGGSSSQINMMQRKANEAAKLDEEAAAEAAETADLAEDAELPLNLAAGGKLRGPIARLENVAFRYPGMDSDLFANVDMGLDSDSRVCLLGENGDGKTTLVKVMLGHLAPTAGLVTVDRGARVALVNQHHADQLAYDKTPLAFMLDKFPGDGSLQHEQDLRSHLAGCGVMAAQQATPSGALSGGQRSRVALAAVSYARPHLLVLDEPTNNLDLEAVAALAAAVEAFQGGVVLVSHDQFFVQRVAREVFVVGKGAVTKQESFEAYRNAMAKKLAKQSS</sequence>
<feature type="domain" description="ABC transporter" evidence="5">
    <location>
        <begin position="191"/>
        <end position="462"/>
    </location>
</feature>
<dbReference type="InterPro" id="IPR027417">
    <property type="entry name" value="P-loop_NTPase"/>
</dbReference>
<dbReference type="GO" id="GO:0005524">
    <property type="term" value="F:ATP binding"/>
    <property type="evidence" value="ECO:0007669"/>
    <property type="project" value="UniProtKB-KW"/>
</dbReference>
<dbReference type="PROSITE" id="PS50893">
    <property type="entry name" value="ABC_TRANSPORTER_2"/>
    <property type="match status" value="2"/>
</dbReference>
<evidence type="ECO:0000259" key="5">
    <source>
        <dbReference type="PROSITE" id="PS50893"/>
    </source>
</evidence>
<protein>
    <submittedName>
        <fullName evidence="6">ABC transporter/cobalt transport family protein</fullName>
    </submittedName>
</protein>
<dbReference type="InterPro" id="IPR050611">
    <property type="entry name" value="ABCF"/>
</dbReference>
<dbReference type="RefSeq" id="XP_002499499.1">
    <property type="nucleotide sequence ID" value="XM_002499453.1"/>
</dbReference>
<gene>
    <name evidence="6" type="ORF">MICPUN_113409</name>
</gene>
<evidence type="ECO:0000256" key="3">
    <source>
        <dbReference type="ARBA" id="ARBA00022840"/>
    </source>
</evidence>
<dbReference type="SUPFAM" id="SSF52540">
    <property type="entry name" value="P-loop containing nucleoside triphosphate hydrolases"/>
    <property type="match status" value="2"/>
</dbReference>
<reference evidence="6 7" key="1">
    <citation type="journal article" date="2009" name="Science">
        <title>Green evolution and dynamic adaptations revealed by genomes of the marine picoeukaryotes Micromonas.</title>
        <authorList>
            <person name="Worden A.Z."/>
            <person name="Lee J.H."/>
            <person name="Mock T."/>
            <person name="Rouze P."/>
            <person name="Simmons M.P."/>
            <person name="Aerts A.L."/>
            <person name="Allen A.E."/>
            <person name="Cuvelier M.L."/>
            <person name="Derelle E."/>
            <person name="Everett M.V."/>
            <person name="Foulon E."/>
            <person name="Grimwood J."/>
            <person name="Gundlach H."/>
            <person name="Henrissat B."/>
            <person name="Napoli C."/>
            <person name="McDonald S.M."/>
            <person name="Parker M.S."/>
            <person name="Rombauts S."/>
            <person name="Salamov A."/>
            <person name="Von Dassow P."/>
            <person name="Badger J.H."/>
            <person name="Coutinho P.M."/>
            <person name="Demir E."/>
            <person name="Dubchak I."/>
            <person name="Gentemann C."/>
            <person name="Eikrem W."/>
            <person name="Gready J.E."/>
            <person name="John U."/>
            <person name="Lanier W."/>
            <person name="Lindquist E.A."/>
            <person name="Lucas S."/>
            <person name="Mayer K.F."/>
            <person name="Moreau H."/>
            <person name="Not F."/>
            <person name="Otillar R."/>
            <person name="Panaud O."/>
            <person name="Pangilinan J."/>
            <person name="Paulsen I."/>
            <person name="Piegu B."/>
            <person name="Poliakov A."/>
            <person name="Robbens S."/>
            <person name="Schmutz J."/>
            <person name="Toulza E."/>
            <person name="Wyss T."/>
            <person name="Zelensky A."/>
            <person name="Zhou K."/>
            <person name="Armbrust E.V."/>
            <person name="Bhattacharya D."/>
            <person name="Goodenough U.W."/>
            <person name="Van de Peer Y."/>
            <person name="Grigoriev I.V."/>
        </authorList>
    </citation>
    <scope>NUCLEOTIDE SEQUENCE [LARGE SCALE GENOMIC DNA]</scope>
    <source>
        <strain evidence="7">RCC299 / NOUM17</strain>
    </source>
</reference>
<feature type="domain" description="ABC transporter" evidence="5">
    <location>
        <begin position="533"/>
        <end position="753"/>
    </location>
</feature>
<dbReference type="FunFam" id="3.40.50.300:FF:000011">
    <property type="entry name" value="Putative ABC transporter ATP-binding component"/>
    <property type="match status" value="1"/>
</dbReference>
<keyword evidence="1" id="KW-0677">Repeat</keyword>
<evidence type="ECO:0000256" key="4">
    <source>
        <dbReference type="SAM" id="Coils"/>
    </source>
</evidence>
<keyword evidence="7" id="KW-1185">Reference proteome</keyword>
<evidence type="ECO:0000313" key="6">
    <source>
        <dbReference type="EMBL" id="ACO60757.1"/>
    </source>
</evidence>
<evidence type="ECO:0000256" key="2">
    <source>
        <dbReference type="ARBA" id="ARBA00022741"/>
    </source>
</evidence>
<dbReference type="InterPro" id="IPR003439">
    <property type="entry name" value="ABC_transporter-like_ATP-bd"/>
</dbReference>
<dbReference type="EMBL" id="CP001323">
    <property type="protein sequence ID" value="ACO60757.1"/>
    <property type="molecule type" value="Genomic_DNA"/>
</dbReference>
<accession>C1E056</accession>
<dbReference type="OrthoDB" id="2110130at2759"/>
<dbReference type="Pfam" id="PF00005">
    <property type="entry name" value="ABC_tran"/>
    <property type="match status" value="2"/>
</dbReference>
<dbReference type="GeneID" id="8241181"/>
<dbReference type="KEGG" id="mis:MICPUN_113409"/>
<feature type="coiled-coil region" evidence="4">
    <location>
        <begin position="443"/>
        <end position="508"/>
    </location>
</feature>
<name>C1E056_MICCC</name>
<keyword evidence="3" id="KW-0067">ATP-binding</keyword>
<evidence type="ECO:0000256" key="1">
    <source>
        <dbReference type="ARBA" id="ARBA00022737"/>
    </source>
</evidence>
<keyword evidence="4" id="KW-0175">Coiled coil</keyword>
<dbReference type="InterPro" id="IPR017871">
    <property type="entry name" value="ABC_transporter-like_CS"/>
</dbReference>
<dbReference type="eggNOG" id="KOG0062">
    <property type="taxonomic scope" value="Eukaryota"/>
</dbReference>
<dbReference type="SMART" id="SM00382">
    <property type="entry name" value="AAA"/>
    <property type="match status" value="2"/>
</dbReference>
<organism evidence="6 7">
    <name type="scientific">Micromonas commoda (strain RCC299 / NOUM17 / CCMP2709)</name>
    <name type="common">Picoplanktonic green alga</name>
    <dbReference type="NCBI Taxonomy" id="296587"/>
    <lineage>
        <taxon>Eukaryota</taxon>
        <taxon>Viridiplantae</taxon>
        <taxon>Chlorophyta</taxon>
        <taxon>Mamiellophyceae</taxon>
        <taxon>Mamiellales</taxon>
        <taxon>Mamiellaceae</taxon>
        <taxon>Micromonas</taxon>
    </lineage>
</organism>
<dbReference type="AlphaFoldDB" id="C1E056"/>
<dbReference type="PANTHER" id="PTHR19211">
    <property type="entry name" value="ATP-BINDING TRANSPORT PROTEIN-RELATED"/>
    <property type="match status" value="1"/>
</dbReference>
<dbReference type="PROSITE" id="PS00211">
    <property type="entry name" value="ABC_TRANSPORTER_1"/>
    <property type="match status" value="2"/>
</dbReference>
<dbReference type="Proteomes" id="UP000002009">
    <property type="component" value="Chromosome 2"/>
</dbReference>
<keyword evidence="2" id="KW-0547">Nucleotide-binding</keyword>
<dbReference type="InParanoid" id="C1E056"/>
<proteinExistence type="predicted"/>
<dbReference type="PANTHER" id="PTHR19211:SF14">
    <property type="entry name" value="ATP-BINDING CASSETTE SUB-FAMILY F MEMBER 1"/>
    <property type="match status" value="1"/>
</dbReference>